<dbReference type="AlphaFoldDB" id="A0AAE4B438"/>
<feature type="transmembrane region" description="Helical" evidence="1">
    <location>
        <begin position="37"/>
        <end position="56"/>
    </location>
</feature>
<keyword evidence="1" id="KW-0812">Transmembrane</keyword>
<sequence>MPFFRATGGKFGRRPEAVVATICWSKLKWGMTALMDAIFGLAVGVVLIPLGTRVIAPLWQAVFKGRA</sequence>
<comment type="caution">
    <text evidence="2">The sequence shown here is derived from an EMBL/GenBank/DDBJ whole genome shotgun (WGS) entry which is preliminary data.</text>
</comment>
<evidence type="ECO:0000313" key="3">
    <source>
        <dbReference type="Proteomes" id="UP001226762"/>
    </source>
</evidence>
<dbReference type="EMBL" id="JANHAX010000001">
    <property type="protein sequence ID" value="MDQ2089014.1"/>
    <property type="molecule type" value="Genomic_DNA"/>
</dbReference>
<reference evidence="2" key="1">
    <citation type="submission" date="2022-07" db="EMBL/GenBank/DDBJ databases">
        <authorList>
            <person name="Otstavnykh N."/>
            <person name="Isaeva M."/>
            <person name="Bystritskaya E."/>
        </authorList>
    </citation>
    <scope>NUCLEOTIDE SEQUENCE</scope>
    <source>
        <strain evidence="2">KCTC 52189</strain>
    </source>
</reference>
<keyword evidence="1" id="KW-1133">Transmembrane helix</keyword>
<keyword evidence="3" id="KW-1185">Reference proteome</keyword>
<evidence type="ECO:0000256" key="1">
    <source>
        <dbReference type="SAM" id="Phobius"/>
    </source>
</evidence>
<reference evidence="2" key="2">
    <citation type="submission" date="2023-02" db="EMBL/GenBank/DDBJ databases">
        <title>'Rhodoalgimonas zhirmunskyi' gen. nov., isolated from a red alga.</title>
        <authorList>
            <person name="Nedashkovskaya O.I."/>
            <person name="Otstavnykh N.Y."/>
            <person name="Bystritskaya E.P."/>
            <person name="Balabanova L.A."/>
            <person name="Isaeva M.P."/>
        </authorList>
    </citation>
    <scope>NUCLEOTIDE SEQUENCE</scope>
    <source>
        <strain evidence="2">KCTC 52189</strain>
    </source>
</reference>
<accession>A0AAE4B438</accession>
<gene>
    <name evidence="2" type="ORF">NO357_03755</name>
</gene>
<evidence type="ECO:0000313" key="2">
    <source>
        <dbReference type="EMBL" id="MDQ2089014.1"/>
    </source>
</evidence>
<name>A0AAE4B438_9RHOB</name>
<keyword evidence="1" id="KW-0472">Membrane</keyword>
<proteinExistence type="predicted"/>
<protein>
    <submittedName>
        <fullName evidence="2">Uncharacterized protein</fullName>
    </submittedName>
</protein>
<organism evidence="2 3">
    <name type="scientific">Marimonas arenosa</name>
    <dbReference type="NCBI Taxonomy" id="1795305"/>
    <lineage>
        <taxon>Bacteria</taxon>
        <taxon>Pseudomonadati</taxon>
        <taxon>Pseudomonadota</taxon>
        <taxon>Alphaproteobacteria</taxon>
        <taxon>Rhodobacterales</taxon>
        <taxon>Paracoccaceae</taxon>
        <taxon>Marimonas</taxon>
    </lineage>
</organism>
<dbReference type="Proteomes" id="UP001226762">
    <property type="component" value="Unassembled WGS sequence"/>
</dbReference>